<accession>A0A1G7YES2</accession>
<gene>
    <name evidence="2" type="primary">bshC</name>
    <name evidence="5" type="ORF">SAMN05192534_101109</name>
</gene>
<comment type="function">
    <text evidence="2">Involved in bacillithiol (BSH) biosynthesis. May catalyze the last step of the pathway, the addition of cysteine to glucosamine malate (GlcN-Mal) to generate BSH.</text>
</comment>
<name>A0A1G7YES2_9BACI</name>
<dbReference type="EMBL" id="FNDK01000001">
    <property type="protein sequence ID" value="SDG94825.1"/>
    <property type="molecule type" value="Genomic_DNA"/>
</dbReference>
<dbReference type="RefSeq" id="WP_091270224.1">
    <property type="nucleotide sequence ID" value="NZ_FNDK01000001.1"/>
</dbReference>
<dbReference type="InterPro" id="IPR055399">
    <property type="entry name" value="CC_BshC"/>
</dbReference>
<feature type="domain" description="Bacillithiol biosynthesis BshC C-terminal coiled-coil" evidence="4">
    <location>
        <begin position="382"/>
        <end position="539"/>
    </location>
</feature>
<comment type="similarity">
    <text evidence="2">Belongs to the BshC family.</text>
</comment>
<dbReference type="PIRSF" id="PIRSF012535">
    <property type="entry name" value="UCP012535"/>
    <property type="match status" value="1"/>
</dbReference>
<dbReference type="Proteomes" id="UP000199163">
    <property type="component" value="Unassembled WGS sequence"/>
</dbReference>
<dbReference type="AlphaFoldDB" id="A0A1G7YES2"/>
<feature type="domain" description="Bacillithiol biosynthesis BshC N-terminal Rossmann-like" evidence="3">
    <location>
        <begin position="1"/>
        <end position="378"/>
    </location>
</feature>
<dbReference type="Pfam" id="PF24850">
    <property type="entry name" value="CC_BshC"/>
    <property type="match status" value="1"/>
</dbReference>
<dbReference type="Pfam" id="PF10079">
    <property type="entry name" value="Rossmann-like_BshC"/>
    <property type="match status" value="1"/>
</dbReference>
<dbReference type="GO" id="GO:0016874">
    <property type="term" value="F:ligase activity"/>
    <property type="evidence" value="ECO:0007669"/>
    <property type="project" value="UniProtKB-UniRule"/>
</dbReference>
<dbReference type="HAMAP" id="MF_01867">
    <property type="entry name" value="BshC"/>
    <property type="match status" value="1"/>
</dbReference>
<dbReference type="EC" id="6.-.-.-" evidence="2"/>
<organism evidence="5 6">
    <name type="scientific">Alteribacillus persepolensis</name>
    <dbReference type="NCBI Taxonomy" id="568899"/>
    <lineage>
        <taxon>Bacteria</taxon>
        <taxon>Bacillati</taxon>
        <taxon>Bacillota</taxon>
        <taxon>Bacilli</taxon>
        <taxon>Bacillales</taxon>
        <taxon>Bacillaceae</taxon>
        <taxon>Alteribacillus</taxon>
    </lineage>
</organism>
<evidence type="ECO:0000256" key="1">
    <source>
        <dbReference type="ARBA" id="ARBA00022598"/>
    </source>
</evidence>
<evidence type="ECO:0000259" key="4">
    <source>
        <dbReference type="Pfam" id="PF24850"/>
    </source>
</evidence>
<keyword evidence="6" id="KW-1185">Reference proteome</keyword>
<protein>
    <recommendedName>
        <fullName evidence="2">Putative cysteine ligase BshC</fullName>
        <ecNumber evidence="2">6.-.-.-</ecNumber>
    </recommendedName>
</protein>
<proteinExistence type="inferred from homology"/>
<dbReference type="OrthoDB" id="9765151at2"/>
<evidence type="ECO:0000313" key="6">
    <source>
        <dbReference type="Proteomes" id="UP000199163"/>
    </source>
</evidence>
<dbReference type="InterPro" id="IPR011199">
    <property type="entry name" value="Bacillithiol_biosynth_BshC"/>
</dbReference>
<dbReference type="NCBIfam" id="TIGR03998">
    <property type="entry name" value="thiol_BshC"/>
    <property type="match status" value="1"/>
</dbReference>
<dbReference type="STRING" id="568899.SAMN05192534_101109"/>
<evidence type="ECO:0000313" key="5">
    <source>
        <dbReference type="EMBL" id="SDG94825.1"/>
    </source>
</evidence>
<reference evidence="6" key="1">
    <citation type="submission" date="2016-10" db="EMBL/GenBank/DDBJ databases">
        <authorList>
            <person name="Varghese N."/>
            <person name="Submissions S."/>
        </authorList>
    </citation>
    <scope>NUCLEOTIDE SEQUENCE [LARGE SCALE GENOMIC DNA]</scope>
    <source>
        <strain evidence="6">DSM 21632</strain>
    </source>
</reference>
<keyword evidence="1 2" id="KW-0436">Ligase</keyword>
<evidence type="ECO:0000259" key="3">
    <source>
        <dbReference type="Pfam" id="PF10079"/>
    </source>
</evidence>
<sequence length="540" mass="62582">MHIDEINISHTNPFVQAYKEKKREAMAFFDYGTSDTEIKKRYDAIKERSFNREALYAHLYQYNQRFLFCDNALRELKKLPNSDSVMVVAGQQAGLATGPMYTITKAVTVVKEAERLEKILGVPVLPVFWIAGEDHDWEEVNHIILPGSQHPTRVTYKGTYYKGASVSEQSMDETAWESWWEMVLTYLEETPYTREIYEKLRMFVKRAATFTDFFGEVMRWLFRDTGLVMLDAHHPDIRQLEKGFFQELITDNDILRTAAEGGMKQRECSDYTLPAGLPRGSAHLFYHHHRQRHLLYPAEDGGFTVKNGHVYFSKKELLDMLQASPHVFSTNVLTRPLMQEKLLPVAAFVAGPGEIDYWSVLYEVFHRWNVMVPPVLPRFEWTLVPRHVQSYVDKEGLTAQDILTGKIDEIMHQILKETKQVDGKKLGEDMLANMAADHQKMQQAWEALNPAESRFAATNWHLLEKTVMTFANKIDGFQKKQEECRLQKLRKSKQLLYPDGKPQERVYNILYFLNQYGSDFVMSLNALSFSGRGAHKLISL</sequence>
<dbReference type="InterPro" id="IPR055398">
    <property type="entry name" value="Rossmann-like_BshC"/>
</dbReference>
<evidence type="ECO:0000256" key="2">
    <source>
        <dbReference type="HAMAP-Rule" id="MF_01867"/>
    </source>
</evidence>